<evidence type="ECO:0000256" key="1">
    <source>
        <dbReference type="SAM" id="MobiDB-lite"/>
    </source>
</evidence>
<comment type="caution">
    <text evidence="2">The sequence shown here is derived from an EMBL/GenBank/DDBJ whole genome shotgun (WGS) entry which is preliminary data.</text>
</comment>
<dbReference type="Proteomes" id="UP000606974">
    <property type="component" value="Unassembled WGS sequence"/>
</dbReference>
<feature type="region of interest" description="Disordered" evidence="1">
    <location>
        <begin position="43"/>
        <end position="89"/>
    </location>
</feature>
<organism evidence="2 3">
    <name type="scientific">Endocarpon pusillum</name>
    <dbReference type="NCBI Taxonomy" id="364733"/>
    <lineage>
        <taxon>Eukaryota</taxon>
        <taxon>Fungi</taxon>
        <taxon>Dikarya</taxon>
        <taxon>Ascomycota</taxon>
        <taxon>Pezizomycotina</taxon>
        <taxon>Eurotiomycetes</taxon>
        <taxon>Chaetothyriomycetidae</taxon>
        <taxon>Verrucariales</taxon>
        <taxon>Verrucariaceae</taxon>
        <taxon>Endocarpon</taxon>
    </lineage>
</organism>
<name>A0A8H7AI49_9EURO</name>
<dbReference type="EMBL" id="JAACFV010000056">
    <property type="protein sequence ID" value="KAF7508307.1"/>
    <property type="molecule type" value="Genomic_DNA"/>
</dbReference>
<accession>A0A8H7AI49</accession>
<evidence type="ECO:0000313" key="2">
    <source>
        <dbReference type="EMBL" id="KAF7508307.1"/>
    </source>
</evidence>
<evidence type="ECO:0000313" key="3">
    <source>
        <dbReference type="Proteomes" id="UP000606974"/>
    </source>
</evidence>
<reference evidence="2" key="1">
    <citation type="submission" date="2020-02" db="EMBL/GenBank/DDBJ databases">
        <authorList>
            <person name="Palmer J.M."/>
        </authorList>
    </citation>
    <scope>NUCLEOTIDE SEQUENCE</scope>
    <source>
        <strain evidence="2">EPUS1.4</strain>
        <tissue evidence="2">Thallus</tissue>
    </source>
</reference>
<sequence>MSQEWLNHLAIKAMIQTEIDLGGLESKALGAMSLSRIALRLAKAQPSKRNARSSRAAEGNSLQLKPTFSHRLRDLQSGGLRSEERKPPG</sequence>
<gene>
    <name evidence="2" type="ORF">GJ744_009452</name>
</gene>
<dbReference type="AlphaFoldDB" id="A0A8H7AI49"/>
<proteinExistence type="predicted"/>
<keyword evidence="3" id="KW-1185">Reference proteome</keyword>
<protein>
    <submittedName>
        <fullName evidence="2">Uncharacterized protein</fullName>
    </submittedName>
</protein>